<accession>A0A521C9Z0</accession>
<keyword evidence="1" id="KW-0472">Membrane</keyword>
<dbReference type="EMBL" id="FXTQ01000002">
    <property type="protein sequence ID" value="SMO56216.1"/>
    <property type="molecule type" value="Genomic_DNA"/>
</dbReference>
<gene>
    <name evidence="2" type="ORF">SAMN06265220_102133</name>
</gene>
<dbReference type="AlphaFoldDB" id="A0A521C9Z0"/>
<organism evidence="2 3">
    <name type="scientific">Flavobacterium nitrogenifigens</name>
    <dbReference type="NCBI Taxonomy" id="1617283"/>
    <lineage>
        <taxon>Bacteria</taxon>
        <taxon>Pseudomonadati</taxon>
        <taxon>Bacteroidota</taxon>
        <taxon>Flavobacteriia</taxon>
        <taxon>Flavobacteriales</taxon>
        <taxon>Flavobacteriaceae</taxon>
        <taxon>Flavobacterium</taxon>
    </lineage>
</organism>
<protein>
    <submittedName>
        <fullName evidence="2">Uncharacterized protein</fullName>
    </submittedName>
</protein>
<sequence>MVQNNYFAIPKKNLPNEIIAFYSFAIIAFVYF</sequence>
<dbReference type="Proteomes" id="UP000319267">
    <property type="component" value="Unassembled WGS sequence"/>
</dbReference>
<evidence type="ECO:0000313" key="3">
    <source>
        <dbReference type="Proteomes" id="UP000319267"/>
    </source>
</evidence>
<reference evidence="2 3" key="1">
    <citation type="submission" date="2017-05" db="EMBL/GenBank/DDBJ databases">
        <authorList>
            <person name="Varghese N."/>
            <person name="Submissions S."/>
        </authorList>
    </citation>
    <scope>NUCLEOTIDE SEQUENCE [LARGE SCALE GENOMIC DNA]</scope>
    <source>
        <strain evidence="2 3">DSM 29982</strain>
    </source>
</reference>
<keyword evidence="3" id="KW-1185">Reference proteome</keyword>
<evidence type="ECO:0000313" key="2">
    <source>
        <dbReference type="EMBL" id="SMO56216.1"/>
    </source>
</evidence>
<feature type="transmembrane region" description="Helical" evidence="1">
    <location>
        <begin position="14"/>
        <end position="31"/>
    </location>
</feature>
<keyword evidence="1" id="KW-0812">Transmembrane</keyword>
<name>A0A521C9Z0_9FLAO</name>
<evidence type="ECO:0000256" key="1">
    <source>
        <dbReference type="SAM" id="Phobius"/>
    </source>
</evidence>
<keyword evidence="1" id="KW-1133">Transmembrane helix</keyword>
<proteinExistence type="predicted"/>